<dbReference type="Proteomes" id="UP000606172">
    <property type="component" value="Unassembled WGS sequence"/>
</dbReference>
<sequence length="93" mass="10468">MGPRGPHEYDYITLVSMTKKITISLPDDLAEEAQRSGNASGYIAHALREQRRIRNGMAALDRLFGDGWQEHISDSDRRRAETLFDGAHRQGKG</sequence>
<protein>
    <submittedName>
        <fullName evidence="1">Uncharacterized protein</fullName>
    </submittedName>
</protein>
<dbReference type="AlphaFoldDB" id="A0A919V630"/>
<comment type="caution">
    <text evidence="1">The sequence shown here is derived from an EMBL/GenBank/DDBJ whole genome shotgun (WGS) entry which is preliminary data.</text>
</comment>
<proteinExistence type="predicted"/>
<accession>A0A919V630</accession>
<organism evidence="1 2">
    <name type="scientific">Sinosporangium siamense</name>
    <dbReference type="NCBI Taxonomy" id="1367973"/>
    <lineage>
        <taxon>Bacteria</taxon>
        <taxon>Bacillati</taxon>
        <taxon>Actinomycetota</taxon>
        <taxon>Actinomycetes</taxon>
        <taxon>Streptosporangiales</taxon>
        <taxon>Streptosporangiaceae</taxon>
        <taxon>Sinosporangium</taxon>
    </lineage>
</organism>
<keyword evidence="2" id="KW-1185">Reference proteome</keyword>
<evidence type="ECO:0000313" key="1">
    <source>
        <dbReference type="EMBL" id="GII92073.1"/>
    </source>
</evidence>
<evidence type="ECO:0000313" key="2">
    <source>
        <dbReference type="Proteomes" id="UP000606172"/>
    </source>
</evidence>
<dbReference type="EMBL" id="BOOW01000013">
    <property type="protein sequence ID" value="GII92073.1"/>
    <property type="molecule type" value="Genomic_DNA"/>
</dbReference>
<reference evidence="1" key="1">
    <citation type="submission" date="2021-01" db="EMBL/GenBank/DDBJ databases">
        <title>Whole genome shotgun sequence of Sinosporangium siamense NBRC 109515.</title>
        <authorList>
            <person name="Komaki H."/>
            <person name="Tamura T."/>
        </authorList>
    </citation>
    <scope>NUCLEOTIDE SEQUENCE</scope>
    <source>
        <strain evidence="1">NBRC 109515</strain>
    </source>
</reference>
<gene>
    <name evidence="1" type="ORF">Ssi02_23040</name>
</gene>
<name>A0A919V630_9ACTN</name>